<evidence type="ECO:0000256" key="1">
    <source>
        <dbReference type="ARBA" id="ARBA00004442"/>
    </source>
</evidence>
<evidence type="ECO:0000259" key="8">
    <source>
        <dbReference type="Pfam" id="PF14322"/>
    </source>
</evidence>
<dbReference type="InterPro" id="IPR012944">
    <property type="entry name" value="SusD_RagB_dom"/>
</dbReference>
<dbReference type="InterPro" id="IPR011990">
    <property type="entry name" value="TPR-like_helical_dom_sf"/>
</dbReference>
<dbReference type="SUPFAM" id="SSF48452">
    <property type="entry name" value="TPR-like"/>
    <property type="match status" value="1"/>
</dbReference>
<dbReference type="Gene3D" id="1.25.40.390">
    <property type="match status" value="1"/>
</dbReference>
<evidence type="ECO:0000256" key="5">
    <source>
        <dbReference type="ARBA" id="ARBA00023237"/>
    </source>
</evidence>
<evidence type="ECO:0000256" key="6">
    <source>
        <dbReference type="SAM" id="Coils"/>
    </source>
</evidence>
<evidence type="ECO:0000313" key="9">
    <source>
        <dbReference type="EMBL" id="TJY68482.1"/>
    </source>
</evidence>
<organism evidence="9 10">
    <name type="scientific">Sphingobacterium alkalisoli</name>
    <dbReference type="NCBI Taxonomy" id="1874115"/>
    <lineage>
        <taxon>Bacteria</taxon>
        <taxon>Pseudomonadati</taxon>
        <taxon>Bacteroidota</taxon>
        <taxon>Sphingobacteriia</taxon>
        <taxon>Sphingobacteriales</taxon>
        <taxon>Sphingobacteriaceae</taxon>
        <taxon>Sphingobacterium</taxon>
    </lineage>
</organism>
<keyword evidence="5" id="KW-0998">Cell outer membrane</keyword>
<keyword evidence="10" id="KW-1185">Reference proteome</keyword>
<evidence type="ECO:0000313" key="10">
    <source>
        <dbReference type="Proteomes" id="UP000309872"/>
    </source>
</evidence>
<comment type="caution">
    <text evidence="9">The sequence shown here is derived from an EMBL/GenBank/DDBJ whole genome shotgun (WGS) entry which is preliminary data.</text>
</comment>
<keyword evidence="6" id="KW-0175">Coiled coil</keyword>
<dbReference type="AlphaFoldDB" id="A0A4U0HCX6"/>
<evidence type="ECO:0000256" key="2">
    <source>
        <dbReference type="ARBA" id="ARBA00006275"/>
    </source>
</evidence>
<dbReference type="EMBL" id="SUKA01000001">
    <property type="protein sequence ID" value="TJY68482.1"/>
    <property type="molecule type" value="Genomic_DNA"/>
</dbReference>
<dbReference type="Pfam" id="PF07980">
    <property type="entry name" value="SusD_RagB"/>
    <property type="match status" value="1"/>
</dbReference>
<gene>
    <name evidence="9" type="ORF">FAZ19_04300</name>
</gene>
<evidence type="ECO:0000256" key="4">
    <source>
        <dbReference type="ARBA" id="ARBA00023136"/>
    </source>
</evidence>
<dbReference type="Pfam" id="PF14322">
    <property type="entry name" value="SusD-like_3"/>
    <property type="match status" value="1"/>
</dbReference>
<evidence type="ECO:0000256" key="3">
    <source>
        <dbReference type="ARBA" id="ARBA00022729"/>
    </source>
</evidence>
<reference evidence="9 10" key="1">
    <citation type="submission" date="2019-04" db="EMBL/GenBank/DDBJ databases">
        <title>Sphingobacterium olei sp. nov., isolated from oil-contaminated soil.</title>
        <authorList>
            <person name="Liu B."/>
        </authorList>
    </citation>
    <scope>NUCLEOTIDE SEQUENCE [LARGE SCALE GENOMIC DNA]</scope>
    <source>
        <strain evidence="9 10">Y3L14</strain>
    </source>
</reference>
<feature type="domain" description="SusD-like N-terminal" evidence="8">
    <location>
        <begin position="78"/>
        <end position="229"/>
    </location>
</feature>
<comment type="subcellular location">
    <subcellularLocation>
        <location evidence="1">Cell outer membrane</location>
    </subcellularLocation>
</comment>
<feature type="domain" description="RagB/SusD" evidence="7">
    <location>
        <begin position="343"/>
        <end position="519"/>
    </location>
</feature>
<dbReference type="GO" id="GO:0009279">
    <property type="term" value="C:cell outer membrane"/>
    <property type="evidence" value="ECO:0007669"/>
    <property type="project" value="UniProtKB-SubCell"/>
</dbReference>
<dbReference type="OrthoDB" id="5694214at2"/>
<evidence type="ECO:0000259" key="7">
    <source>
        <dbReference type="Pfam" id="PF07980"/>
    </source>
</evidence>
<protein>
    <submittedName>
        <fullName evidence="9">RagB/SusD family nutrient uptake outer membrane protein</fullName>
    </submittedName>
</protein>
<sequence>MKRIINMAVLTATILSVTGCKDVLETPTKSSLDESIIFSSPALAEGVIPGIIQSFGETNSYRGRYLVYYGTNTDVEVHNSLKSIDDDKSRLGNYNTNVSNGQMNTTNNAYAKFYEGIERANMAIRGLRTYGEVETNTQMAQILGEVLVLRAVLYNDLIKGWGDVPARFEPIKTETTYLPRVDRDTIYKQLLIDLEEAANLLPWPNESSKTSSVEHASKAFAKGLRARLALAAGGYAQRLDGTVRLSQDPDLSKEKMYALAKQECLDIINSNTQQLLGFEDLFRRFNQENLAAGGESMWEIPFSEGRGRVIFDMGVKHLKTNQYTGQNRGGTVGPNPIMLYEFDQDDARRFVSVVPYEWDRAGDVADAGAFQIPSALGRLYFGKYRYEWMNRRVTSTNDDGLNWMYMRYADVVLMAAEAINELDGPQAAAPYLKMILDRAFPTNSDKATTLLAEATASTTTFFNSIVDQRALEFTGEMLRKGDLIRWNLLGTKLAEAKEKLEQLENRTGKYANLPEKIYYQMNGDEETITIYGLNFGDTDAQGAALNYPESKTWTTVANENETKLWNALVYPGKDPNKQQYWPIWEVFIFGSNGMLDNKHLNL</sequence>
<name>A0A4U0HCX6_9SPHI</name>
<dbReference type="InterPro" id="IPR033985">
    <property type="entry name" value="SusD-like_N"/>
</dbReference>
<feature type="coiled-coil region" evidence="6">
    <location>
        <begin position="486"/>
        <end position="513"/>
    </location>
</feature>
<accession>A0A4U0HCX6</accession>
<dbReference type="Proteomes" id="UP000309872">
    <property type="component" value="Unassembled WGS sequence"/>
</dbReference>
<keyword evidence="3" id="KW-0732">Signal</keyword>
<dbReference type="PROSITE" id="PS51257">
    <property type="entry name" value="PROKAR_LIPOPROTEIN"/>
    <property type="match status" value="1"/>
</dbReference>
<dbReference type="RefSeq" id="WP_136819348.1">
    <property type="nucleotide sequence ID" value="NZ_BMJX01000001.1"/>
</dbReference>
<proteinExistence type="inferred from homology"/>
<keyword evidence="4" id="KW-0472">Membrane</keyword>
<comment type="similarity">
    <text evidence="2">Belongs to the SusD family.</text>
</comment>